<keyword evidence="1" id="KW-0472">Membrane</keyword>
<evidence type="ECO:0008006" key="4">
    <source>
        <dbReference type="Google" id="ProtNLM"/>
    </source>
</evidence>
<keyword evidence="1" id="KW-0812">Transmembrane</keyword>
<reference evidence="2 3" key="1">
    <citation type="submission" date="2019-01" db="EMBL/GenBank/DDBJ databases">
        <authorList>
            <person name="Sayadi A."/>
        </authorList>
    </citation>
    <scope>NUCLEOTIDE SEQUENCE [LARGE SCALE GENOMIC DNA]</scope>
</reference>
<evidence type="ECO:0000313" key="2">
    <source>
        <dbReference type="EMBL" id="VEN61489.1"/>
    </source>
</evidence>
<keyword evidence="1" id="KW-1133">Transmembrane helix</keyword>
<protein>
    <recommendedName>
        <fullName evidence="4">Transmembrane protein</fullName>
    </recommendedName>
</protein>
<gene>
    <name evidence="2" type="ORF">CALMAC_LOCUS18883</name>
</gene>
<evidence type="ECO:0000256" key="1">
    <source>
        <dbReference type="SAM" id="Phobius"/>
    </source>
</evidence>
<proteinExistence type="predicted"/>
<organism evidence="2 3">
    <name type="scientific">Callosobruchus maculatus</name>
    <name type="common">Southern cowpea weevil</name>
    <name type="synonym">Pulse bruchid</name>
    <dbReference type="NCBI Taxonomy" id="64391"/>
    <lineage>
        <taxon>Eukaryota</taxon>
        <taxon>Metazoa</taxon>
        <taxon>Ecdysozoa</taxon>
        <taxon>Arthropoda</taxon>
        <taxon>Hexapoda</taxon>
        <taxon>Insecta</taxon>
        <taxon>Pterygota</taxon>
        <taxon>Neoptera</taxon>
        <taxon>Endopterygota</taxon>
        <taxon>Coleoptera</taxon>
        <taxon>Polyphaga</taxon>
        <taxon>Cucujiformia</taxon>
        <taxon>Chrysomeloidea</taxon>
        <taxon>Chrysomelidae</taxon>
        <taxon>Bruchinae</taxon>
        <taxon>Bruchini</taxon>
        <taxon>Callosobruchus</taxon>
    </lineage>
</organism>
<dbReference type="EMBL" id="CAACVG010013209">
    <property type="protein sequence ID" value="VEN61489.1"/>
    <property type="molecule type" value="Genomic_DNA"/>
</dbReference>
<feature type="transmembrane region" description="Helical" evidence="1">
    <location>
        <begin position="28"/>
        <end position="48"/>
    </location>
</feature>
<sequence length="64" mass="7458">MQQQNNTSNNYIWNKCEKCDGTRHNDCFFQLFSIVLIVIVDLGINVIIDNFLGMIFQSLVVILY</sequence>
<dbReference type="AlphaFoldDB" id="A0A653DNC5"/>
<accession>A0A653DNC5</accession>
<evidence type="ECO:0000313" key="3">
    <source>
        <dbReference type="Proteomes" id="UP000410492"/>
    </source>
</evidence>
<dbReference type="OrthoDB" id="48943at2759"/>
<dbReference type="Proteomes" id="UP000410492">
    <property type="component" value="Unassembled WGS sequence"/>
</dbReference>
<keyword evidence="3" id="KW-1185">Reference proteome</keyword>
<name>A0A653DNC5_CALMS</name>